<organism evidence="1 2">
    <name type="scientific">Fraxinus pennsylvanica</name>
    <dbReference type="NCBI Taxonomy" id="56036"/>
    <lineage>
        <taxon>Eukaryota</taxon>
        <taxon>Viridiplantae</taxon>
        <taxon>Streptophyta</taxon>
        <taxon>Embryophyta</taxon>
        <taxon>Tracheophyta</taxon>
        <taxon>Spermatophyta</taxon>
        <taxon>Magnoliopsida</taxon>
        <taxon>eudicotyledons</taxon>
        <taxon>Gunneridae</taxon>
        <taxon>Pentapetalae</taxon>
        <taxon>asterids</taxon>
        <taxon>lamiids</taxon>
        <taxon>Lamiales</taxon>
        <taxon>Oleaceae</taxon>
        <taxon>Oleeae</taxon>
        <taxon>Fraxinus</taxon>
    </lineage>
</organism>
<reference evidence="1" key="1">
    <citation type="submission" date="2023-05" db="EMBL/GenBank/DDBJ databases">
        <authorList>
            <person name="Huff M."/>
        </authorList>
    </citation>
    <scope>NUCLEOTIDE SEQUENCE</scope>
</reference>
<dbReference type="AlphaFoldDB" id="A0AAD2A1I9"/>
<sequence length="135" mass="14504">MVPAGDEGPNSPFNTAIDLDDQPNGSIGFVLAEGDAVVWRHRDTSSVNEWRPDVFVLVALVHRWNDCVVGNLLVVIGGVDFHFLVVNADFGIRVSRVDGDLNAGGDDARGRDVEAEDGGVLEGEMWFSGLENGPN</sequence>
<proteinExistence type="predicted"/>
<dbReference type="Proteomes" id="UP000834106">
    <property type="component" value="Chromosome 17"/>
</dbReference>
<keyword evidence="2" id="KW-1185">Reference proteome</keyword>
<name>A0AAD2A1I9_9LAMI</name>
<evidence type="ECO:0000313" key="1">
    <source>
        <dbReference type="EMBL" id="CAI9779807.1"/>
    </source>
</evidence>
<gene>
    <name evidence="1" type="ORF">FPE_LOCUS27237</name>
</gene>
<dbReference type="EMBL" id="OU503052">
    <property type="protein sequence ID" value="CAI9779807.1"/>
    <property type="molecule type" value="Genomic_DNA"/>
</dbReference>
<protein>
    <submittedName>
        <fullName evidence="1">Uncharacterized protein</fullName>
    </submittedName>
</protein>
<evidence type="ECO:0000313" key="2">
    <source>
        <dbReference type="Proteomes" id="UP000834106"/>
    </source>
</evidence>
<accession>A0AAD2A1I9</accession>